<dbReference type="AlphaFoldDB" id="F9UJV2"/>
<dbReference type="EMBL" id="AFXA01000009">
    <property type="protein sequence ID" value="EGV00298.1"/>
    <property type="molecule type" value="Genomic_DNA"/>
</dbReference>
<evidence type="ECO:0000313" key="2">
    <source>
        <dbReference type="EMBL" id="EGV00298.1"/>
    </source>
</evidence>
<feature type="chain" id="PRO_5003388939" description="Lipoprotein" evidence="1">
    <location>
        <begin position="25"/>
        <end position="920"/>
    </location>
</feature>
<dbReference type="PROSITE" id="PS51257">
    <property type="entry name" value="PROKAR_LIPOPROTEIN"/>
    <property type="match status" value="1"/>
</dbReference>
<dbReference type="NCBIfam" id="NF045850">
    <property type="entry name" value="ABC_Mplas_LP"/>
    <property type="match status" value="1"/>
</dbReference>
<protein>
    <recommendedName>
        <fullName evidence="4">Lipoprotein</fullName>
    </recommendedName>
</protein>
<organism evidence="2 3">
    <name type="scientific">Mycoplasmopsis columbina SF7</name>
    <dbReference type="NCBI Taxonomy" id="1037410"/>
    <lineage>
        <taxon>Bacteria</taxon>
        <taxon>Bacillati</taxon>
        <taxon>Mycoplasmatota</taxon>
        <taxon>Mycoplasmoidales</taxon>
        <taxon>Metamycoplasmataceae</taxon>
        <taxon>Mycoplasmopsis</taxon>
    </lineage>
</organism>
<proteinExistence type="predicted"/>
<dbReference type="RefSeq" id="WP_006608569.1">
    <property type="nucleotide sequence ID" value="NZ_AFXA01000009.1"/>
</dbReference>
<comment type="caution">
    <text evidence="2">The sequence shown here is derived from an EMBL/GenBank/DDBJ whole genome shotgun (WGS) entry which is preliminary data.</text>
</comment>
<keyword evidence="3" id="KW-1185">Reference proteome</keyword>
<evidence type="ECO:0000256" key="1">
    <source>
        <dbReference type="SAM" id="SignalP"/>
    </source>
</evidence>
<dbReference type="eggNOG" id="ENOG5030MFQ">
    <property type="taxonomic scope" value="Bacteria"/>
</dbReference>
<sequence length="920" mass="104586">MKKKMFLLPSLVVTGAALPLLAVACQNEEGNYLETLTLNKQINPINQFFLDTTAEKESNISPNESLEKTATAAVLFRIQTLSSPEYTQDGTLAKVGNVKYKLELAKDITFTFEDGSTKVYNNDNSDPVAESKDGNPYAFQMSSDEHSINSQSFRDDAKKAIKMAVSVKDNIYWYDSNGNKTEYKVVAEDFWFSYLRSYYSGFFQRYFKGDNGSYSAASERDAEAKKRFNDTNGLRFGGALFTNGQQFDINGLDAGKFVAFNNDDENEATNAIKNNTLVFDAIQKDGIYGQRDFFSYFDLMLNKSLVYAAAPSQYLRKLAATEYKESKEENAKNLYGEKILNKIGFYFYGASGLAKNLYAGAYLPNARKSNDNTLVLKRNDEYYKNGLLDKTSLKQIKINYGNIDSTLTVNNFKNKTNTILNFDELSKENQSYFEKEIATVNALKYKNYQKAKSIGSSAFNITPKPTVVTEDGVKKINYEEIAFNENYAKLVYGASIAEINKGFRGESYENRKSISSGVFDEQSISFRSLINAAINWEYVKDKDSNTSRDLWLSNAAPDALLGGSDQLTSKYKTARDAKDLINKLMPIDHEGNLINLEELTKNEEYQNTYKSVYFDALKDKIKATLDAFYTKNNLSLDQKIKWFIYNDQLIDEKQTQKYETIVNTIKELDSRLEPAFKKLATKKDLDEVIGNDNGTGNNSINQRISYSYEFDTLSPYLDKITHAIGLSPFALWKKFANLEANDKLAIAFPELTRFAKELKAKQESGEFKYNEIYVGGENPAKDAQLFKTIVWDDLDKFNSYEERELYLKGVLVNKDGILAWSSVGFGGLGYKYAGNGVFEIDNIVEQSKFARYFVSHSTNEQLVNLLRELNTWRTFDITIDKYVESLNSQSIYLTHKGFNIVVPYNNVTYVQDYSVEEKNQ</sequence>
<evidence type="ECO:0000313" key="3">
    <source>
        <dbReference type="Proteomes" id="UP000004978"/>
    </source>
</evidence>
<evidence type="ECO:0008006" key="4">
    <source>
        <dbReference type="Google" id="ProtNLM"/>
    </source>
</evidence>
<keyword evidence="1" id="KW-0732">Signal</keyword>
<reference evidence="2 3" key="1">
    <citation type="journal article" date="2013" name="Genome Announc.">
        <title>Genome Sequence of Mycoplasma columbinum Strain SF7.</title>
        <authorList>
            <person name="Guo Z."/>
            <person name="Xu X."/>
            <person name="Zheng Q."/>
            <person name="Li T."/>
            <person name="Kuang S."/>
            <person name="Zhang Z."/>
            <person name="Chen Y."/>
            <person name="Lu X."/>
            <person name="Zhou R."/>
            <person name="Bi D."/>
            <person name="Jin H."/>
        </authorList>
    </citation>
    <scope>NUCLEOTIDE SEQUENCE [LARGE SCALE GENOMIC DNA]</scope>
    <source>
        <strain evidence="2 3">SF7</strain>
    </source>
</reference>
<gene>
    <name evidence="2" type="ORF">MCSF7_00794</name>
</gene>
<feature type="signal peptide" evidence="1">
    <location>
        <begin position="1"/>
        <end position="24"/>
    </location>
</feature>
<dbReference type="Proteomes" id="UP000004978">
    <property type="component" value="Unassembled WGS sequence"/>
</dbReference>
<dbReference type="STRING" id="1037410.MCSF7_00794"/>
<name>F9UJV2_9BACT</name>
<accession>F9UJV2</accession>